<evidence type="ECO:0000313" key="3">
    <source>
        <dbReference type="Proteomes" id="UP000242287"/>
    </source>
</evidence>
<organism evidence="2 3">
    <name type="scientific">Amanita thiersii Skay4041</name>
    <dbReference type="NCBI Taxonomy" id="703135"/>
    <lineage>
        <taxon>Eukaryota</taxon>
        <taxon>Fungi</taxon>
        <taxon>Dikarya</taxon>
        <taxon>Basidiomycota</taxon>
        <taxon>Agaricomycotina</taxon>
        <taxon>Agaricomycetes</taxon>
        <taxon>Agaricomycetidae</taxon>
        <taxon>Agaricales</taxon>
        <taxon>Pluteineae</taxon>
        <taxon>Amanitaceae</taxon>
        <taxon>Amanita</taxon>
    </lineage>
</organism>
<feature type="compositionally biased region" description="Polar residues" evidence="1">
    <location>
        <begin position="104"/>
        <end position="113"/>
    </location>
</feature>
<feature type="region of interest" description="Disordered" evidence="1">
    <location>
        <begin position="52"/>
        <end position="113"/>
    </location>
</feature>
<feature type="compositionally biased region" description="Polar residues" evidence="1">
    <location>
        <begin position="52"/>
        <end position="62"/>
    </location>
</feature>
<gene>
    <name evidence="2" type="ORF">AMATHDRAFT_10336</name>
</gene>
<proteinExistence type="predicted"/>
<feature type="compositionally biased region" description="Polar residues" evidence="1">
    <location>
        <begin position="948"/>
        <end position="962"/>
    </location>
</feature>
<evidence type="ECO:0000313" key="2">
    <source>
        <dbReference type="EMBL" id="PFH44965.1"/>
    </source>
</evidence>
<feature type="compositionally biased region" description="Basic and acidic residues" evidence="1">
    <location>
        <begin position="963"/>
        <end position="973"/>
    </location>
</feature>
<sequence>MSTRGYSLSSSPIGHPTSPSPFSTAISSLRNTYQAEAASEDALQYIDSVLQSRPNSPRNTHTPHGDHETNNIQTTNTVTIPRPRSHSVTPKASPVVSPLAPHRPSSSTGIYNNDNGTISRMRSAAFDTSQNIAQPVPTHPPPAFISTNYVDSEIDVTGTLISLLALMDKPQSHDFPSSTDPTFVLQNIYATNANELLQNKGYVPSVQVKDMGKALATHIRNCVGSGFDTLHEEKIIQTDLLAHIIAYAAADLNTEIADYTVASHRSSIPLLIYREVQEDWNLSGNTDNYLISDTFKTIQDDLDESFCNRQHKNIMAITTPIGQFSTQDKHDILDTITNETTLPDKWAFTDEKGLKRSTYAWLSGNPSPKKPVAPTTSFSPSIGQKHPLEGDDNDDKEILSDNNQTVNSFLDTNRPLFPELNPTVLRATVLQAAEKLMKREYFVNKIRKLARSHDTIALQEFKEECLRSLQNEVKLIQDTTSQDTEMEEPTTSITKIDLIRKSNHIWRNTAKTLWKDNILTCDQKTLDQATRLLLLDDSEHKYASMTEAQIYDTEIDWRDLIVQKITELNENASKTIKDIQRKSMPKATQNKVDLVKKQGWEAAKKTILQNPSKFLPSSIDPRKYKEIISNIIDDLRNKEDDSWALKIIKDVKNKGLQSQALENRIHSIVRRLDNFANMASPARPTPTPIPMNKDLEAIPMDPIPWTDSEEYRQNRKLWLDTASEIFEKLSLYFPGEERKTKEELYCEAADICANQDKDLVQLQSISSLTDSNKRRELEDMRKFAIDKEFQSLLQADHRRKLNQKKQDFEDYLTTKDFEYYVQHTREQISNPSVPQQKKKALTNLIKDVQQVKWTPKHKVDEDGTLLLDSPPPSPPPKNKNNKPKTKAKQEAEQMRKGNTPNTKHLQKLLNEMNKDNGMAIMREIHKISNKDKIAEAKQKLVKPKENTKTPSYAQATTSIAKTSQKDPRKDGARGWKMSNYPPPPPNVFKFFVTDDEHTLPTPRQSDAELMDALNNIVSENVEWLLALGSNHIKSANWSKDLKAIIVTMNRNIDKNREDEHPDGKNSFEALKEVVLDLFPDATLANRKPRSKLCFPRVPIQHSDGLPMDNGLLYHYIRKHPNFENMRFSLTPRFECPRPLKPGQTERTTYTKTVVCKIFNTENGSVAKKCLGSTVKFDNNPSTCEKFVFRSSEDKKNCPICQRWDHPVKFCKAKTHYCA</sequence>
<dbReference type="Proteomes" id="UP000242287">
    <property type="component" value="Unassembled WGS sequence"/>
</dbReference>
<keyword evidence="3" id="KW-1185">Reference proteome</keyword>
<feature type="region of interest" description="Disordered" evidence="1">
    <location>
        <begin position="361"/>
        <end position="396"/>
    </location>
</feature>
<name>A0A2A9N5Y4_9AGAR</name>
<dbReference type="AlphaFoldDB" id="A0A2A9N5Y4"/>
<feature type="compositionally biased region" description="Low complexity" evidence="1">
    <location>
        <begin position="70"/>
        <end position="80"/>
    </location>
</feature>
<feature type="region of interest" description="Disordered" evidence="1">
    <location>
        <begin position="1"/>
        <end position="22"/>
    </location>
</feature>
<feature type="compositionally biased region" description="Polar residues" evidence="1">
    <location>
        <begin position="1"/>
        <end position="12"/>
    </location>
</feature>
<protein>
    <submittedName>
        <fullName evidence="2">Uncharacterized protein</fullName>
    </submittedName>
</protein>
<evidence type="ECO:0000256" key="1">
    <source>
        <dbReference type="SAM" id="MobiDB-lite"/>
    </source>
</evidence>
<feature type="region of interest" description="Disordered" evidence="1">
    <location>
        <begin position="855"/>
        <end position="900"/>
    </location>
</feature>
<dbReference type="EMBL" id="KZ302665">
    <property type="protein sequence ID" value="PFH44965.1"/>
    <property type="molecule type" value="Genomic_DNA"/>
</dbReference>
<accession>A0A2A9N5Y4</accession>
<feature type="region of interest" description="Disordered" evidence="1">
    <location>
        <begin position="941"/>
        <end position="980"/>
    </location>
</feature>
<reference evidence="2 3" key="1">
    <citation type="submission" date="2014-02" db="EMBL/GenBank/DDBJ databases">
        <title>Transposable element dynamics among asymbiotic and ectomycorrhizal Amanita fungi.</title>
        <authorList>
            <consortium name="DOE Joint Genome Institute"/>
            <person name="Hess J."/>
            <person name="Skrede I."/>
            <person name="Wolfe B."/>
            <person name="LaButti K."/>
            <person name="Ohm R.A."/>
            <person name="Grigoriev I.V."/>
            <person name="Pringle A."/>
        </authorList>
    </citation>
    <scope>NUCLEOTIDE SEQUENCE [LARGE SCALE GENOMIC DNA]</scope>
    <source>
        <strain evidence="2 3">SKay4041</strain>
    </source>
</reference>